<protein>
    <submittedName>
        <fullName evidence="1">Uncharacterized protein</fullName>
    </submittedName>
</protein>
<reference evidence="1" key="1">
    <citation type="submission" date="2006-12" db="EMBL/GenBank/DDBJ databases">
        <title>Complete sequence of Mycobacterium vanbaalenii PYR-1.</title>
        <authorList>
            <consortium name="US DOE Joint Genome Institute"/>
            <person name="Copeland A."/>
            <person name="Lucas S."/>
            <person name="Lapidus A."/>
            <person name="Barry K."/>
            <person name="Detter J.C."/>
            <person name="Glavina del Rio T."/>
            <person name="Hammon N."/>
            <person name="Israni S."/>
            <person name="Dalin E."/>
            <person name="Tice H."/>
            <person name="Pitluck S."/>
            <person name="Singan V."/>
            <person name="Schmutz J."/>
            <person name="Larimer F."/>
            <person name="Land M."/>
            <person name="Hauser L."/>
            <person name="Kyrpides N."/>
            <person name="Anderson I.J."/>
            <person name="Miller C."/>
            <person name="Richardson P."/>
        </authorList>
    </citation>
    <scope>NUCLEOTIDE SEQUENCE [LARGE SCALE GENOMIC DNA]</scope>
    <source>
        <strain evidence="1">PYR-1</strain>
    </source>
</reference>
<sequence length="123" mass="13349">MIRCIRGARIRRLGNRFELTKKLPVAESDASRHAEVTIPLTEVEYLGLGRDHRRRITKSRCRVRIDGHQAEVDAFGGSSAGLVLIGFEFTSEAGLASFETHAVCLADVTQESLLAGGVLAGKS</sequence>
<accession>A1THR4</accession>
<dbReference type="AlphaFoldDB" id="A1THR4"/>
<dbReference type="HOGENOM" id="CLU_2012792_0_0_11"/>
<keyword evidence="2" id="KW-1185">Reference proteome</keyword>
<dbReference type="EMBL" id="CP000511">
    <property type="protein sequence ID" value="ABM16714.1"/>
    <property type="molecule type" value="Genomic_DNA"/>
</dbReference>
<dbReference type="KEGG" id="mva:Mvan_5955"/>
<dbReference type="Proteomes" id="UP000009159">
    <property type="component" value="Chromosome"/>
</dbReference>
<dbReference type="eggNOG" id="COG2954">
    <property type="taxonomic scope" value="Bacteria"/>
</dbReference>
<dbReference type="Gene3D" id="2.40.320.10">
    <property type="entry name" value="Hypothetical Protein Pfu-838710-001"/>
    <property type="match status" value="1"/>
</dbReference>
<dbReference type="InterPro" id="IPR033469">
    <property type="entry name" value="CYTH-like_dom_sf"/>
</dbReference>
<proteinExistence type="predicted"/>
<gene>
    <name evidence="1" type="ordered locus">Mvan_5955</name>
</gene>
<dbReference type="SUPFAM" id="SSF55154">
    <property type="entry name" value="CYTH-like phosphatases"/>
    <property type="match status" value="1"/>
</dbReference>
<evidence type="ECO:0000313" key="1">
    <source>
        <dbReference type="EMBL" id="ABM16714.1"/>
    </source>
</evidence>
<organism evidence="1 2">
    <name type="scientific">Mycolicibacterium vanbaalenii (strain DSM 7251 / JCM 13017 / BCRC 16820 / KCTC 9966 / NRRL B-24157 / PYR-1)</name>
    <name type="common">Mycobacterium vanbaalenii</name>
    <dbReference type="NCBI Taxonomy" id="350058"/>
    <lineage>
        <taxon>Bacteria</taxon>
        <taxon>Bacillati</taxon>
        <taxon>Actinomycetota</taxon>
        <taxon>Actinomycetes</taxon>
        <taxon>Mycobacteriales</taxon>
        <taxon>Mycobacteriaceae</taxon>
        <taxon>Mycolicibacterium</taxon>
    </lineage>
</organism>
<name>A1THR4_MYCVP</name>
<evidence type="ECO:0000313" key="2">
    <source>
        <dbReference type="Proteomes" id="UP000009159"/>
    </source>
</evidence>